<dbReference type="Proteomes" id="UP000077262">
    <property type="component" value="Unassembled WGS sequence"/>
</dbReference>
<evidence type="ECO:0000313" key="1">
    <source>
        <dbReference type="EMBL" id="OAH41856.1"/>
    </source>
</evidence>
<comment type="caution">
    <text evidence="1">The sequence shown here is derived from an EMBL/GenBank/DDBJ whole genome shotgun (WGS) entry which is preliminary data.</text>
</comment>
<sequence length="67" mass="7445">MDCEVCEGRATYPIHNKFGKRLYEISCPECCGTGEADDVDMEAASQAARVHSDLARYNAAMAEMRKQ</sequence>
<evidence type="ECO:0000313" key="2">
    <source>
        <dbReference type="Proteomes" id="UP000077262"/>
    </source>
</evidence>
<gene>
    <name evidence="1" type="ORF">AX777_21325</name>
</gene>
<name>A0A177JM65_SPHYA</name>
<dbReference type="EMBL" id="LSTR01000049">
    <property type="protein sequence ID" value="OAH41856.1"/>
    <property type="molecule type" value="Genomic_DNA"/>
</dbReference>
<reference evidence="1 2" key="1">
    <citation type="submission" date="2016-02" db="EMBL/GenBank/DDBJ databases">
        <authorList>
            <person name="Wen L."/>
            <person name="He K."/>
            <person name="Yang H."/>
        </authorList>
    </citation>
    <scope>NUCLEOTIDE SEQUENCE [LARGE SCALE GENOMIC DNA]</scope>
    <source>
        <strain evidence="1 2">CD09_2</strain>
    </source>
</reference>
<dbReference type="AlphaFoldDB" id="A0A177JM65"/>
<protein>
    <submittedName>
        <fullName evidence="1">Uncharacterized protein</fullName>
    </submittedName>
</protein>
<proteinExistence type="predicted"/>
<organism evidence="1 2">
    <name type="scientific">Sphingobium yanoikuyae</name>
    <name type="common">Sphingomonas yanoikuyae</name>
    <dbReference type="NCBI Taxonomy" id="13690"/>
    <lineage>
        <taxon>Bacteria</taxon>
        <taxon>Pseudomonadati</taxon>
        <taxon>Pseudomonadota</taxon>
        <taxon>Alphaproteobacteria</taxon>
        <taxon>Sphingomonadales</taxon>
        <taxon>Sphingomonadaceae</taxon>
        <taxon>Sphingobium</taxon>
    </lineage>
</organism>
<dbReference type="RefSeq" id="WP_017499718.1">
    <property type="nucleotide sequence ID" value="NZ_LSTR01000049.1"/>
</dbReference>
<accession>A0A177JM65</accession>